<protein>
    <submittedName>
        <fullName evidence="4">NUDIX domain-containing protein</fullName>
    </submittedName>
</protein>
<accession>A0ABY5MXG9</accession>
<feature type="domain" description="Nudix hydrolase" evidence="3">
    <location>
        <begin position="1"/>
        <end position="109"/>
    </location>
</feature>
<dbReference type="PROSITE" id="PS00893">
    <property type="entry name" value="NUDIX_BOX"/>
    <property type="match status" value="1"/>
</dbReference>
<gene>
    <name evidence="4" type="ORF">M1K48_00590</name>
</gene>
<dbReference type="InterPro" id="IPR000086">
    <property type="entry name" value="NUDIX_hydrolase_dom"/>
</dbReference>
<dbReference type="RefSeq" id="WP_249503959.1">
    <property type="nucleotide sequence ID" value="NZ_CP097253.1"/>
</dbReference>
<name>A0ABY5MXG9_9SPHN</name>
<organism evidence="4 5">
    <name type="scientific">Sphingomonas glaciei</name>
    <dbReference type="NCBI Taxonomy" id="2938948"/>
    <lineage>
        <taxon>Bacteria</taxon>
        <taxon>Pseudomonadati</taxon>
        <taxon>Pseudomonadota</taxon>
        <taxon>Alphaproteobacteria</taxon>
        <taxon>Sphingomonadales</taxon>
        <taxon>Sphingomonadaceae</taxon>
        <taxon>Sphingomonas</taxon>
    </lineage>
</organism>
<dbReference type="InterPro" id="IPR015797">
    <property type="entry name" value="NUDIX_hydrolase-like_dom_sf"/>
</dbReference>
<sequence length="114" mass="12724">MAFRHPTAGKQFVKGSIEGGEAASVAALRELAEESGIIIVSGLCDLGQAPIGAAVWHFFAIKIDSLPDQWAHQTHDDFNHVFAFFWHPLAEDLNGDWHPRYQEALDFIRRSVPQ</sequence>
<proteinExistence type="predicted"/>
<evidence type="ECO:0000313" key="5">
    <source>
        <dbReference type="Proteomes" id="UP000831921"/>
    </source>
</evidence>
<dbReference type="Pfam" id="PF00293">
    <property type="entry name" value="NUDIX"/>
    <property type="match status" value="1"/>
</dbReference>
<dbReference type="SUPFAM" id="SSF55811">
    <property type="entry name" value="Nudix"/>
    <property type="match status" value="1"/>
</dbReference>
<reference evidence="4 5" key="1">
    <citation type="submission" date="2022-05" db="EMBL/GenBank/DDBJ databases">
        <title>S8-45 Sphingomonas ultraviolaceadurans.</title>
        <authorList>
            <person name="Liu Y."/>
        </authorList>
    </citation>
    <scope>NUCLEOTIDE SEQUENCE [LARGE SCALE GENOMIC DNA]</scope>
    <source>
        <strain evidence="4 5">S8-45</strain>
    </source>
</reference>
<keyword evidence="5" id="KW-1185">Reference proteome</keyword>
<keyword evidence="2" id="KW-0378">Hydrolase</keyword>
<dbReference type="Gene3D" id="3.90.79.10">
    <property type="entry name" value="Nucleoside Triphosphate Pyrophosphohydrolase"/>
    <property type="match status" value="1"/>
</dbReference>
<evidence type="ECO:0000259" key="3">
    <source>
        <dbReference type="PROSITE" id="PS51462"/>
    </source>
</evidence>
<evidence type="ECO:0000256" key="1">
    <source>
        <dbReference type="ARBA" id="ARBA00001946"/>
    </source>
</evidence>
<dbReference type="Proteomes" id="UP000831921">
    <property type="component" value="Chromosome"/>
</dbReference>
<dbReference type="PROSITE" id="PS51462">
    <property type="entry name" value="NUDIX"/>
    <property type="match status" value="1"/>
</dbReference>
<dbReference type="InterPro" id="IPR020084">
    <property type="entry name" value="NUDIX_hydrolase_CS"/>
</dbReference>
<evidence type="ECO:0000313" key="4">
    <source>
        <dbReference type="EMBL" id="UUR08179.1"/>
    </source>
</evidence>
<comment type="cofactor">
    <cofactor evidence="1">
        <name>Mg(2+)</name>
        <dbReference type="ChEBI" id="CHEBI:18420"/>
    </cofactor>
</comment>
<dbReference type="EMBL" id="CP097253">
    <property type="protein sequence ID" value="UUR08179.1"/>
    <property type="molecule type" value="Genomic_DNA"/>
</dbReference>
<evidence type="ECO:0000256" key="2">
    <source>
        <dbReference type="ARBA" id="ARBA00022801"/>
    </source>
</evidence>